<evidence type="ECO:0000256" key="2">
    <source>
        <dbReference type="SAM" id="SignalP"/>
    </source>
</evidence>
<dbReference type="Proteomes" id="UP001597533">
    <property type="component" value="Unassembled WGS sequence"/>
</dbReference>
<sequence length="231" mass="25768">MRLLFIFLFSVLSTSIYAQVDSEEKSVAIPVIESDEGEIEQEVETESQPLENTGLINPQEDKVNGLSVPKKNQPLDLPKKEFSMFETEEFGNPAELYAKDLKKHTAYKDKVIEKGGYGGDTVDQFLGDFTTKSPTVTIVYRDYGQFDGDYIRIFIDGEILKPRILLSGSYNGFTLALKEGINKIDFYALNVGSMAPNTAEFQILEEDSEIISANQWSLAAGVKATIVIIKE</sequence>
<feature type="region of interest" description="Disordered" evidence="1">
    <location>
        <begin position="43"/>
        <end position="70"/>
    </location>
</feature>
<keyword evidence="2" id="KW-0732">Signal</keyword>
<feature type="signal peptide" evidence="2">
    <location>
        <begin position="1"/>
        <end position="18"/>
    </location>
</feature>
<evidence type="ECO:0000313" key="3">
    <source>
        <dbReference type="EMBL" id="MFD2823517.1"/>
    </source>
</evidence>
<comment type="caution">
    <text evidence="3">The sequence shown here is derived from an EMBL/GenBank/DDBJ whole genome shotgun (WGS) entry which is preliminary data.</text>
</comment>
<accession>A0ABW5WLF8</accession>
<proteinExistence type="predicted"/>
<gene>
    <name evidence="3" type="ORF">ACFS5M_07545</name>
</gene>
<name>A0ABW5WLF8_9FLAO</name>
<feature type="compositionally biased region" description="Polar residues" evidence="1">
    <location>
        <begin position="46"/>
        <end position="56"/>
    </location>
</feature>
<organism evidence="3 4">
    <name type="scientific">Lacinutrix iliipiscaria</name>
    <dbReference type="NCBI Taxonomy" id="1230532"/>
    <lineage>
        <taxon>Bacteria</taxon>
        <taxon>Pseudomonadati</taxon>
        <taxon>Bacteroidota</taxon>
        <taxon>Flavobacteriia</taxon>
        <taxon>Flavobacteriales</taxon>
        <taxon>Flavobacteriaceae</taxon>
        <taxon>Lacinutrix</taxon>
    </lineage>
</organism>
<reference evidence="4" key="1">
    <citation type="journal article" date="2019" name="Int. J. Syst. Evol. Microbiol.">
        <title>The Global Catalogue of Microorganisms (GCM) 10K type strain sequencing project: providing services to taxonomists for standard genome sequencing and annotation.</title>
        <authorList>
            <consortium name="The Broad Institute Genomics Platform"/>
            <consortium name="The Broad Institute Genome Sequencing Center for Infectious Disease"/>
            <person name="Wu L."/>
            <person name="Ma J."/>
        </authorList>
    </citation>
    <scope>NUCLEOTIDE SEQUENCE [LARGE SCALE GENOMIC DNA]</scope>
    <source>
        <strain evidence="4">KCTC 32141</strain>
    </source>
</reference>
<protein>
    <recommendedName>
        <fullName evidence="5">Secreted protein</fullName>
    </recommendedName>
</protein>
<evidence type="ECO:0000256" key="1">
    <source>
        <dbReference type="SAM" id="MobiDB-lite"/>
    </source>
</evidence>
<dbReference type="EMBL" id="JBHUOV010000002">
    <property type="protein sequence ID" value="MFD2823517.1"/>
    <property type="molecule type" value="Genomic_DNA"/>
</dbReference>
<feature type="chain" id="PRO_5046559071" description="Secreted protein" evidence="2">
    <location>
        <begin position="19"/>
        <end position="231"/>
    </location>
</feature>
<dbReference type="RefSeq" id="WP_183487502.1">
    <property type="nucleotide sequence ID" value="NZ_JBHUOV010000002.1"/>
</dbReference>
<evidence type="ECO:0000313" key="4">
    <source>
        <dbReference type="Proteomes" id="UP001597533"/>
    </source>
</evidence>
<keyword evidence="4" id="KW-1185">Reference proteome</keyword>
<evidence type="ECO:0008006" key="5">
    <source>
        <dbReference type="Google" id="ProtNLM"/>
    </source>
</evidence>